<protein>
    <submittedName>
        <fullName evidence="5">FAD-dependent oxidoreductase</fullName>
    </submittedName>
</protein>
<dbReference type="PANTHER" id="PTHR42923">
    <property type="entry name" value="PROTOPORPHYRINOGEN OXIDASE"/>
    <property type="match status" value="1"/>
</dbReference>
<dbReference type="Gene3D" id="3.50.50.60">
    <property type="entry name" value="FAD/NAD(P)-binding domain"/>
    <property type="match status" value="1"/>
</dbReference>
<evidence type="ECO:0000256" key="1">
    <source>
        <dbReference type="ARBA" id="ARBA00001974"/>
    </source>
</evidence>
<dbReference type="Proteomes" id="UP000483432">
    <property type="component" value="Unassembled WGS sequence"/>
</dbReference>
<evidence type="ECO:0000313" key="5">
    <source>
        <dbReference type="EMBL" id="NDP48148.1"/>
    </source>
</evidence>
<dbReference type="PRINTS" id="PR00757">
    <property type="entry name" value="AMINEOXDASEF"/>
</dbReference>
<dbReference type="InterPro" id="IPR050464">
    <property type="entry name" value="Zeta_carotene_desat/Oxidored"/>
</dbReference>
<evidence type="ECO:0000259" key="4">
    <source>
        <dbReference type="Pfam" id="PF01593"/>
    </source>
</evidence>
<evidence type="ECO:0000256" key="2">
    <source>
        <dbReference type="ARBA" id="ARBA00023002"/>
    </source>
</evidence>
<comment type="cofactor">
    <cofactor evidence="1">
        <name>FAD</name>
        <dbReference type="ChEBI" id="CHEBI:57692"/>
    </cofactor>
</comment>
<comment type="caution">
    <text evidence="5">The sequence shown here is derived from an EMBL/GenBank/DDBJ whole genome shotgun (WGS) entry which is preliminary data.</text>
</comment>
<keyword evidence="2" id="KW-0560">Oxidoreductase</keyword>
<feature type="binding site" evidence="3">
    <location>
        <position position="11"/>
    </location>
    <ligand>
        <name>FAD</name>
        <dbReference type="ChEBI" id="CHEBI:57692"/>
    </ligand>
</feature>
<dbReference type="FunFam" id="1.10.405.20:FF:000001">
    <property type="entry name" value="Amine oxidase"/>
    <property type="match status" value="1"/>
</dbReference>
<dbReference type="InterPro" id="IPR002937">
    <property type="entry name" value="Amino_oxidase"/>
</dbReference>
<feature type="non-terminal residue" evidence="5">
    <location>
        <position position="391"/>
    </location>
</feature>
<gene>
    <name evidence="5" type="ORF">GZ085_07095</name>
</gene>
<feature type="domain" description="Amine oxidase" evidence="4">
    <location>
        <begin position="10"/>
        <end position="283"/>
    </location>
</feature>
<proteinExistence type="predicted"/>
<evidence type="ECO:0000313" key="6">
    <source>
        <dbReference type="Proteomes" id="UP000483432"/>
    </source>
</evidence>
<feature type="binding site" evidence="3">
    <location>
        <position position="228"/>
    </location>
    <ligand>
        <name>FAD</name>
        <dbReference type="ChEBI" id="CHEBI:57692"/>
    </ligand>
</feature>
<dbReference type="EMBL" id="JAAFGW010000085">
    <property type="protein sequence ID" value="NDP48148.1"/>
    <property type="molecule type" value="Genomic_DNA"/>
</dbReference>
<evidence type="ECO:0000256" key="3">
    <source>
        <dbReference type="PIRSR" id="PIRSR601613-1"/>
    </source>
</evidence>
<dbReference type="InterPro" id="IPR036188">
    <property type="entry name" value="FAD/NAD-bd_sf"/>
</dbReference>
<dbReference type="SUPFAM" id="SSF51905">
    <property type="entry name" value="FAD/NAD(P)-binding domain"/>
    <property type="match status" value="1"/>
</dbReference>
<organism evidence="5 6">
    <name type="scientific">Sulfuriferula multivorans</name>
    <dbReference type="NCBI Taxonomy" id="1559896"/>
    <lineage>
        <taxon>Bacteria</taxon>
        <taxon>Pseudomonadati</taxon>
        <taxon>Pseudomonadota</taxon>
        <taxon>Betaproteobacteria</taxon>
        <taxon>Nitrosomonadales</taxon>
        <taxon>Sulfuricellaceae</taxon>
        <taxon>Sulfuriferula</taxon>
    </lineage>
</organism>
<accession>A0A7C9P8G3</accession>
<sequence>MRIAVVGSGISGLSAAWLLSQRHQVTLFEAENRLGGHTHTVDLKLDGKTFPVDTGFLVFNHRTYPELTRLFATLGVETVASEMSFSVRLDQPDLEWAGNSLGTVFGQRANLARPAFWHMLRDILRFNREVVREPARASSMALGDYLKARGYGKPFIEWYLLPMAAAIWSCPAAQMLGFPLSSFVTFCHNHGLLQVTNRPQWRTVKGGGREYVKKLASAIGDIHLGQPVKSLRPRGDKVELVSGSVSGLYDQVVLACHSDQSSDILAHHYPAQSKLLRHIPYQPNRAVLHSDASMLPRRKNLWAAWNYQSGHSKLSERPVAVHYLINRLQPLPTDTPVIVSLNPLQEPDPAMVHGEFHYSHPVFSHQAVGIQRQIAAANGFDGIWLAGAWLG</sequence>
<dbReference type="AlphaFoldDB" id="A0A7C9P8G3"/>
<feature type="binding site" evidence="3">
    <location>
        <begin position="29"/>
        <end position="30"/>
    </location>
    <ligand>
        <name>FAD</name>
        <dbReference type="ChEBI" id="CHEBI:57692"/>
    </ligand>
</feature>
<dbReference type="Pfam" id="PF01593">
    <property type="entry name" value="Amino_oxidase"/>
    <property type="match status" value="1"/>
</dbReference>
<name>A0A7C9P8G3_9PROT</name>
<dbReference type="GO" id="GO:0016491">
    <property type="term" value="F:oxidoreductase activity"/>
    <property type="evidence" value="ECO:0007669"/>
    <property type="project" value="UniProtKB-KW"/>
</dbReference>
<reference evidence="5 6" key="1">
    <citation type="submission" date="2019-09" db="EMBL/GenBank/DDBJ databases">
        <title>H2 Metabolism Revealed by Metagenomic Analysis in Subglacial Sediment of East Antarctica.</title>
        <authorList>
            <person name="Yang Z."/>
            <person name="Zhang Y."/>
            <person name="Lv Y."/>
            <person name="Yan W."/>
            <person name="Xiao X."/>
            <person name="Sun B."/>
            <person name="Ma H."/>
        </authorList>
    </citation>
    <scope>NUCLEOTIDE SEQUENCE [LARGE SCALE GENOMIC DNA]</scope>
    <source>
        <strain evidence="5">Bin2_2</strain>
    </source>
</reference>
<dbReference type="InterPro" id="IPR001613">
    <property type="entry name" value="Flavin_amine_oxidase"/>
</dbReference>
<dbReference type="PANTHER" id="PTHR42923:SF17">
    <property type="entry name" value="AMINE OXIDASE DOMAIN-CONTAINING PROTEIN"/>
    <property type="match status" value="1"/>
</dbReference>